<name>A0AAV5AM93_9AGAM</name>
<keyword evidence="3" id="KW-1185">Reference proteome</keyword>
<feature type="region of interest" description="Disordered" evidence="1">
    <location>
        <begin position="80"/>
        <end position="108"/>
    </location>
</feature>
<accession>A0AAV5AM93</accession>
<proteinExistence type="predicted"/>
<feature type="compositionally biased region" description="Polar residues" evidence="1">
    <location>
        <begin position="94"/>
        <end position="108"/>
    </location>
</feature>
<evidence type="ECO:0000313" key="3">
    <source>
        <dbReference type="Proteomes" id="UP001050691"/>
    </source>
</evidence>
<dbReference type="AlphaFoldDB" id="A0AAV5AM93"/>
<organism evidence="2 3">
    <name type="scientific">Clathrus columnatus</name>
    <dbReference type="NCBI Taxonomy" id="1419009"/>
    <lineage>
        <taxon>Eukaryota</taxon>
        <taxon>Fungi</taxon>
        <taxon>Dikarya</taxon>
        <taxon>Basidiomycota</taxon>
        <taxon>Agaricomycotina</taxon>
        <taxon>Agaricomycetes</taxon>
        <taxon>Phallomycetidae</taxon>
        <taxon>Phallales</taxon>
        <taxon>Clathraceae</taxon>
        <taxon>Clathrus</taxon>
    </lineage>
</organism>
<gene>
    <name evidence="2" type="ORF">Clacol_009997</name>
</gene>
<reference evidence="2" key="1">
    <citation type="submission" date="2021-10" db="EMBL/GenBank/DDBJ databases">
        <title>De novo Genome Assembly of Clathrus columnatus (Basidiomycota, Fungi) Using Illumina and Nanopore Sequence Data.</title>
        <authorList>
            <person name="Ogiso-Tanaka E."/>
            <person name="Itagaki H."/>
            <person name="Hosoya T."/>
            <person name="Hosaka K."/>
        </authorList>
    </citation>
    <scope>NUCLEOTIDE SEQUENCE</scope>
    <source>
        <strain evidence="2">MO-923</strain>
    </source>
</reference>
<sequence length="108" mass="12662">MYSLTQLETLVIVNLLQLQSEQHPVLDFPQLMITEDFMFVIPKVHLVATSHVRDKKKQAEEERKLKEMLKVMKWDIENSKPQAVKEMESEEHQPSLTQNTLTEISKQS</sequence>
<evidence type="ECO:0000313" key="2">
    <source>
        <dbReference type="EMBL" id="GJJ15719.1"/>
    </source>
</evidence>
<dbReference type="EMBL" id="BPWL01000011">
    <property type="protein sequence ID" value="GJJ15719.1"/>
    <property type="molecule type" value="Genomic_DNA"/>
</dbReference>
<protein>
    <submittedName>
        <fullName evidence="2">Uncharacterized protein</fullName>
    </submittedName>
</protein>
<dbReference type="Proteomes" id="UP001050691">
    <property type="component" value="Unassembled WGS sequence"/>
</dbReference>
<evidence type="ECO:0000256" key="1">
    <source>
        <dbReference type="SAM" id="MobiDB-lite"/>
    </source>
</evidence>
<comment type="caution">
    <text evidence="2">The sequence shown here is derived from an EMBL/GenBank/DDBJ whole genome shotgun (WGS) entry which is preliminary data.</text>
</comment>
<feature type="compositionally biased region" description="Basic and acidic residues" evidence="1">
    <location>
        <begin position="80"/>
        <end position="93"/>
    </location>
</feature>